<keyword evidence="4" id="KW-0804">Transcription</keyword>
<dbReference type="PANTHER" id="PTHR30346:SF28">
    <property type="entry name" value="HTH-TYPE TRANSCRIPTIONAL REGULATOR CYNR"/>
    <property type="match status" value="1"/>
</dbReference>
<evidence type="ECO:0000313" key="7">
    <source>
        <dbReference type="Proteomes" id="UP000589520"/>
    </source>
</evidence>
<dbReference type="Pfam" id="PF00126">
    <property type="entry name" value="HTH_1"/>
    <property type="match status" value="1"/>
</dbReference>
<dbReference type="InterPro" id="IPR036388">
    <property type="entry name" value="WH-like_DNA-bd_sf"/>
</dbReference>
<dbReference type="GO" id="GO:0032993">
    <property type="term" value="C:protein-DNA complex"/>
    <property type="evidence" value="ECO:0007669"/>
    <property type="project" value="TreeGrafter"/>
</dbReference>
<proteinExistence type="inferred from homology"/>
<dbReference type="EMBL" id="JACCCW010000002">
    <property type="protein sequence ID" value="NYF80650.1"/>
    <property type="molecule type" value="Genomic_DNA"/>
</dbReference>
<dbReference type="Proteomes" id="UP000589520">
    <property type="component" value="Unassembled WGS sequence"/>
</dbReference>
<dbReference type="Pfam" id="PF03466">
    <property type="entry name" value="LysR_substrate"/>
    <property type="match status" value="1"/>
</dbReference>
<name>A0A7Y9TI60_9BACT</name>
<dbReference type="SUPFAM" id="SSF53850">
    <property type="entry name" value="Periplasmic binding protein-like II"/>
    <property type="match status" value="1"/>
</dbReference>
<accession>A0A7Y9TI60</accession>
<evidence type="ECO:0000256" key="3">
    <source>
        <dbReference type="ARBA" id="ARBA00023125"/>
    </source>
</evidence>
<feature type="domain" description="HTH lysR-type" evidence="5">
    <location>
        <begin position="13"/>
        <end position="61"/>
    </location>
</feature>
<dbReference type="Gene3D" id="3.40.190.10">
    <property type="entry name" value="Periplasmic binding protein-like II"/>
    <property type="match status" value="1"/>
</dbReference>
<dbReference type="GO" id="GO:0003677">
    <property type="term" value="F:DNA binding"/>
    <property type="evidence" value="ECO:0007669"/>
    <property type="project" value="UniProtKB-KW"/>
</dbReference>
<comment type="caution">
    <text evidence="6">The sequence shown here is derived from an EMBL/GenBank/DDBJ whole genome shotgun (WGS) entry which is preliminary data.</text>
</comment>
<keyword evidence="2" id="KW-0805">Transcription regulation</keyword>
<dbReference type="PRINTS" id="PR00039">
    <property type="entry name" value="HTHLYSR"/>
</dbReference>
<sequence>MSPPEVRLQIAALTLAEELNFTRAAARLKITQPALSKQIAELENQLGFAVFKRNQKRVELTDAGQVFIRGCRDAFAILEKSVRVARSTHDEVQPLITIGHSPYVDPALISAILSTHLPLYPDLRLRMESMFALDLSHSVLAAELDLAIITEPSENPHLTLVQLATPLLSSVSRAAASAVSAPSS</sequence>
<evidence type="ECO:0000259" key="5">
    <source>
        <dbReference type="PROSITE" id="PS50931"/>
    </source>
</evidence>
<keyword evidence="7" id="KW-1185">Reference proteome</keyword>
<dbReference type="GO" id="GO:0003700">
    <property type="term" value="F:DNA-binding transcription factor activity"/>
    <property type="evidence" value="ECO:0007669"/>
    <property type="project" value="InterPro"/>
</dbReference>
<evidence type="ECO:0000256" key="2">
    <source>
        <dbReference type="ARBA" id="ARBA00023015"/>
    </source>
</evidence>
<dbReference type="RefSeq" id="WP_179492181.1">
    <property type="nucleotide sequence ID" value="NZ_JACCCW010000002.1"/>
</dbReference>
<dbReference type="SUPFAM" id="SSF46785">
    <property type="entry name" value="Winged helix' DNA-binding domain"/>
    <property type="match status" value="1"/>
</dbReference>
<evidence type="ECO:0000256" key="4">
    <source>
        <dbReference type="ARBA" id="ARBA00023163"/>
    </source>
</evidence>
<dbReference type="AlphaFoldDB" id="A0A7Y9TI60"/>
<gene>
    <name evidence="6" type="ORF">HDF17_002970</name>
</gene>
<dbReference type="FunFam" id="1.10.10.10:FF:000001">
    <property type="entry name" value="LysR family transcriptional regulator"/>
    <property type="match status" value="1"/>
</dbReference>
<evidence type="ECO:0000256" key="1">
    <source>
        <dbReference type="ARBA" id="ARBA00009437"/>
    </source>
</evidence>
<keyword evidence="3 6" id="KW-0238">DNA-binding</keyword>
<dbReference type="Gene3D" id="1.10.10.10">
    <property type="entry name" value="Winged helix-like DNA-binding domain superfamily/Winged helix DNA-binding domain"/>
    <property type="match status" value="1"/>
</dbReference>
<protein>
    <submittedName>
        <fullName evidence="6">DNA-binding transcriptional LysR family regulator</fullName>
    </submittedName>
</protein>
<comment type="similarity">
    <text evidence="1">Belongs to the LysR transcriptional regulatory family.</text>
</comment>
<organism evidence="6 7">
    <name type="scientific">Granulicella arctica</name>
    <dbReference type="NCBI Taxonomy" id="940613"/>
    <lineage>
        <taxon>Bacteria</taxon>
        <taxon>Pseudomonadati</taxon>
        <taxon>Acidobacteriota</taxon>
        <taxon>Terriglobia</taxon>
        <taxon>Terriglobales</taxon>
        <taxon>Acidobacteriaceae</taxon>
        <taxon>Granulicella</taxon>
    </lineage>
</organism>
<dbReference type="InterPro" id="IPR036390">
    <property type="entry name" value="WH_DNA-bd_sf"/>
</dbReference>
<dbReference type="InterPro" id="IPR000847">
    <property type="entry name" value="LysR_HTH_N"/>
</dbReference>
<dbReference type="PANTHER" id="PTHR30346">
    <property type="entry name" value="TRANSCRIPTIONAL DUAL REGULATOR HCAR-RELATED"/>
    <property type="match status" value="1"/>
</dbReference>
<dbReference type="InterPro" id="IPR005119">
    <property type="entry name" value="LysR_subst-bd"/>
</dbReference>
<dbReference type="PROSITE" id="PS50931">
    <property type="entry name" value="HTH_LYSR"/>
    <property type="match status" value="1"/>
</dbReference>
<reference evidence="6 7" key="1">
    <citation type="submission" date="2020-07" db="EMBL/GenBank/DDBJ databases">
        <title>Genomic Encyclopedia of Type Strains, Phase IV (KMG-V): Genome sequencing to study the core and pangenomes of soil and plant-associated prokaryotes.</title>
        <authorList>
            <person name="Whitman W."/>
        </authorList>
    </citation>
    <scope>NUCLEOTIDE SEQUENCE [LARGE SCALE GENOMIC DNA]</scope>
    <source>
        <strain evidence="6 7">X4EP2</strain>
    </source>
</reference>
<evidence type="ECO:0000313" key="6">
    <source>
        <dbReference type="EMBL" id="NYF80650.1"/>
    </source>
</evidence>